<dbReference type="InterPro" id="IPR027417">
    <property type="entry name" value="P-loop_NTPase"/>
</dbReference>
<dbReference type="Gene3D" id="1.25.40.20">
    <property type="entry name" value="Ankyrin repeat-containing domain"/>
    <property type="match status" value="7"/>
</dbReference>
<dbReference type="Gene3D" id="3.40.50.300">
    <property type="entry name" value="P-loop containing nucleotide triphosphate hydrolases"/>
    <property type="match status" value="1"/>
</dbReference>
<feature type="repeat" description="ANK" evidence="3">
    <location>
        <begin position="598"/>
        <end position="624"/>
    </location>
</feature>
<evidence type="ECO:0000256" key="1">
    <source>
        <dbReference type="ARBA" id="ARBA00022737"/>
    </source>
</evidence>
<feature type="repeat" description="ANK" evidence="3">
    <location>
        <begin position="565"/>
        <end position="597"/>
    </location>
</feature>
<feature type="repeat" description="ANK" evidence="3">
    <location>
        <begin position="918"/>
        <end position="953"/>
    </location>
</feature>
<gene>
    <name evidence="5" type="ORF">OCU04_004632</name>
</gene>
<dbReference type="Proteomes" id="UP001152300">
    <property type="component" value="Unassembled WGS sequence"/>
</dbReference>
<reference evidence="5" key="1">
    <citation type="submission" date="2022-11" db="EMBL/GenBank/DDBJ databases">
        <title>Genome Resource of Sclerotinia nivalis Strain SnTB1, a Plant Pathogen Isolated from American Ginseng.</title>
        <authorList>
            <person name="Fan S."/>
        </authorList>
    </citation>
    <scope>NUCLEOTIDE SEQUENCE</scope>
    <source>
        <strain evidence="5">SnTB1</strain>
    </source>
</reference>
<dbReference type="Pfam" id="PF12796">
    <property type="entry name" value="Ank_2"/>
    <property type="match status" value="7"/>
</dbReference>
<dbReference type="PANTHER" id="PTHR24123:SF33">
    <property type="entry name" value="PROTEIN HOS4"/>
    <property type="match status" value="1"/>
</dbReference>
<dbReference type="OrthoDB" id="21416at2759"/>
<evidence type="ECO:0000313" key="5">
    <source>
        <dbReference type="EMBL" id="KAJ8067271.1"/>
    </source>
</evidence>
<dbReference type="SUPFAM" id="SSF52540">
    <property type="entry name" value="P-loop containing nucleoside triphosphate hydrolases"/>
    <property type="match status" value="1"/>
</dbReference>
<keyword evidence="2 3" id="KW-0040">ANK repeat</keyword>
<keyword evidence="6" id="KW-1185">Reference proteome</keyword>
<comment type="caution">
    <text evidence="5">The sequence shown here is derived from an EMBL/GenBank/DDBJ whole genome shotgun (WGS) entry which is preliminary data.</text>
</comment>
<feature type="repeat" description="ANK" evidence="3">
    <location>
        <begin position="1214"/>
        <end position="1246"/>
    </location>
</feature>
<keyword evidence="1" id="KW-0677">Repeat</keyword>
<dbReference type="SMART" id="SM00248">
    <property type="entry name" value="ANK"/>
    <property type="match status" value="26"/>
</dbReference>
<proteinExistence type="predicted"/>
<dbReference type="PROSITE" id="PS50088">
    <property type="entry name" value="ANK_REPEAT"/>
    <property type="match status" value="7"/>
</dbReference>
<dbReference type="PANTHER" id="PTHR24123">
    <property type="entry name" value="ANKYRIN REPEAT-CONTAINING"/>
    <property type="match status" value="1"/>
</dbReference>
<dbReference type="EMBL" id="JAPEIS010000004">
    <property type="protein sequence ID" value="KAJ8067271.1"/>
    <property type="molecule type" value="Genomic_DNA"/>
</dbReference>
<feature type="repeat" description="ANK" evidence="3">
    <location>
        <begin position="882"/>
        <end position="917"/>
    </location>
</feature>
<dbReference type="PROSITE" id="PS50297">
    <property type="entry name" value="ANK_REP_REGION"/>
    <property type="match status" value="4"/>
</dbReference>
<dbReference type="PROSITE" id="PS50837">
    <property type="entry name" value="NACHT"/>
    <property type="match status" value="1"/>
</dbReference>
<dbReference type="PRINTS" id="PR01415">
    <property type="entry name" value="ANKYRIN"/>
</dbReference>
<name>A0A9X0AQU6_9HELO</name>
<dbReference type="Pfam" id="PF00023">
    <property type="entry name" value="Ank"/>
    <property type="match status" value="1"/>
</dbReference>
<feature type="repeat" description="ANK" evidence="3">
    <location>
        <begin position="1024"/>
        <end position="1057"/>
    </location>
</feature>
<feature type="domain" description="NACHT" evidence="4">
    <location>
        <begin position="80"/>
        <end position="219"/>
    </location>
</feature>
<sequence length="2043" mass="226538">MDSEMSSDEFEIVESGDIVEQMLADEEPDLAAIKAWLNPTDYLASSSEFSRHLSSKSPETGEWIRKTSQFGQWHSSVNHGSIWIKAVPGAGKSVLAASMAQSLSMHESVPVLFFFFRQIIETNRTSRGLLQDWMCQLLPFSEVLQLILLSYVKSKQSQGSVPTEELWKHFLAGLKALERVYCIADALDEMDMDEDFLSRLNILGSFRPAQVKVLLTSRPKQYLQRALKNPQVIHVSLEKELVKRDISVFVRQRAMEFAMDGIDENMQTFIEKTVCERSQGLFLYARLMLDQIAHSIKEKKYEKASIREMVAKLPVGLEEMYNRLLLNHASLTNIHQDIQIIILQLITQSSRPMRLIEIAKAIENNPHLTGSGKDCKNIVRSGCGPLLEIMEDGVVQILHHSFTEFILDVGRITCTTSDFPQFPVIDPKNAHRKIALTCISQLQGVAFSTYPMSDDTDYGGSRAPRRVAGRSKQQEFDFRQSFIRYPLVEYAATKWTYHAKGYDYEDTSFYETLEEFCNHENQAFKAWCILVGKSINSTGMNDLRRHFDSSIASEKGADVDILDGTENTPLFWAARGGHIEVVKRLLDAGAEPNIDGYNGLRPLHVAASNNHAGVVKLLLRAGVSPLTPKTKDIHVGRSCKNSQSSVGHHPLMFASNSGHLETVIEMIPYCETKELERSLLRSTYHEHHALVSTLLERTDVSPNAKAPVGYGDMSRIGGQTALMVATSSLEPKSVKVLLEKGAIASLSGTSMKDVPVRRTTRRVNRFKLEGRTPLHNLAMAATKKEDRAAAKEILDMLLLAGADLEARDDNGDTPLLLTVLPNSDKFCQTSMELLLSAGANPCAVSSDGDTLLHRACRALSSTNLANQLLAFGANPNQARISDGLTPLHCAVDNIYKPAEHIELLVSHGGADINTQDNKGDTPLHRACRSHSMKMDELITTLLSFEPNLNIQNNLGETCLHNINHDAGPINSIIDAGIDLEIRDREGMSVLLRAVAKSPGTNLKMIETLLKHQKKASISARAWPQGKTALHLACQSKKSVELLELLVKYEADLTWTDSMNGNSLLHEIAEWFDGDPRDIALIEYLYQNGVSVNARNYRQQTAVHIMGPVNGCSNASRSIANRETFISIIHRLCPEFDVNVKDIEGYTPFHYACATSEPSAFVLVIVSADLNAKAFNQRTPLHCAARGRQCGIISMLLSQAQNAGSTIGLDAQDSDGMTPLHYACISGRPESTSILISAGADIEKRSKNGATPLVACARFPEEKRIWELLQRRSSTELNIRDPFRVHLSPSGHNQRPPPDDTTQHITCRIGIIAQMLLKAGASTENAFYPALNAKCAELIHVIRGEEPTKSKKFAEIQLMAPMVNVAKVLDECTDKDISHLMAQIPELDEITMEHMVARGVDFTKADVYNYACPGPPIAGLAYYGLTEFMNKILSSIKLFDDPKFTGPIADSCRFDGWSHIRPLLQVACQRPIWNMDMVKLLVEEGQVDVNAHQMMKESKNSTKTENKIQGTTALHILAEGNFWWQVEATRYLGEHGAEVDILDENGRTPLEIASTYSEHGSAIGRKFFRPQCCEALLKLGADPNKINPEGLTALNKAGPDKYTIELLLKYGADVNAGTKGVLTSAIESGDIKMLQLCLENGADPNVPDNSTDSSFRAQNETVNVARKYPIVMAALLNGYKAYSASTAAEMIKLLLDHGARVDLPIDEEQTILHYLFANATSATLRPFLERPGIDMNSKDQSGRTVLLSALLNLPVMEMQQVHLALSGHHQLKSRYVSPYMHLIKSTTYGSSLDYLAVDNEGRHIIFYLLPRWTTETASLFLPIPGVRSLITQKDNAGYSPLHRALSSLRTSPSTSLNKIVDIFLNEGGADLLEPDPKSDTALHYLSRKLPFTPQDLLPLMNQFLALGGSINARNDVRMTPLLAYLQARGDQSNFPWFKEHGADFKIKNNEGEGALHIVAKRKADLSELLTWGRVNGEGDPTARLFEVLVKEYGCEVLDEDEKGRTALDIAAAVGNEEILKLFQRRSRPILDPNLQIPSCIPRIV</sequence>
<dbReference type="SUPFAM" id="SSF48403">
    <property type="entry name" value="Ankyrin repeat"/>
    <property type="match status" value="6"/>
</dbReference>
<evidence type="ECO:0000259" key="4">
    <source>
        <dbReference type="PROSITE" id="PS50837"/>
    </source>
</evidence>
<dbReference type="InterPro" id="IPR007111">
    <property type="entry name" value="NACHT_NTPase"/>
</dbReference>
<accession>A0A9X0AQU6</accession>
<organism evidence="5 6">
    <name type="scientific">Sclerotinia nivalis</name>
    <dbReference type="NCBI Taxonomy" id="352851"/>
    <lineage>
        <taxon>Eukaryota</taxon>
        <taxon>Fungi</taxon>
        <taxon>Dikarya</taxon>
        <taxon>Ascomycota</taxon>
        <taxon>Pezizomycotina</taxon>
        <taxon>Leotiomycetes</taxon>
        <taxon>Helotiales</taxon>
        <taxon>Sclerotiniaceae</taxon>
        <taxon>Sclerotinia</taxon>
    </lineage>
</organism>
<evidence type="ECO:0000256" key="3">
    <source>
        <dbReference type="PROSITE-ProRule" id="PRU00023"/>
    </source>
</evidence>
<dbReference type="InterPro" id="IPR002110">
    <property type="entry name" value="Ankyrin_rpt"/>
</dbReference>
<dbReference type="InterPro" id="IPR056884">
    <property type="entry name" value="NPHP3-like_N"/>
</dbReference>
<dbReference type="InterPro" id="IPR051165">
    <property type="entry name" value="Multifunctional_ANK_Repeat"/>
</dbReference>
<evidence type="ECO:0000313" key="6">
    <source>
        <dbReference type="Proteomes" id="UP001152300"/>
    </source>
</evidence>
<feature type="repeat" description="ANK" evidence="3">
    <location>
        <begin position="769"/>
        <end position="809"/>
    </location>
</feature>
<dbReference type="InterPro" id="IPR036770">
    <property type="entry name" value="Ankyrin_rpt-contain_sf"/>
</dbReference>
<protein>
    <recommendedName>
        <fullName evidence="4">NACHT domain-containing protein</fullName>
    </recommendedName>
</protein>
<dbReference type="Pfam" id="PF24883">
    <property type="entry name" value="NPHP3_N"/>
    <property type="match status" value="1"/>
</dbReference>
<evidence type="ECO:0000256" key="2">
    <source>
        <dbReference type="ARBA" id="ARBA00023043"/>
    </source>
</evidence>